<protein>
    <recommendedName>
        <fullName evidence="1">Pre-mRNA processing factor 4 (PRP4)-like domain-containing protein</fullName>
    </recommendedName>
</protein>
<feature type="domain" description="Pre-mRNA processing factor 4 (PRP4)-like" evidence="1">
    <location>
        <begin position="17"/>
        <end position="33"/>
    </location>
</feature>
<reference evidence="2 3" key="1">
    <citation type="submission" date="2020-10" db="EMBL/GenBank/DDBJ databases">
        <title>The Coptis chinensis genome and diversification of protoberbering-type alkaloids.</title>
        <authorList>
            <person name="Wang B."/>
            <person name="Shu S."/>
            <person name="Song C."/>
            <person name="Liu Y."/>
        </authorList>
    </citation>
    <scope>NUCLEOTIDE SEQUENCE [LARGE SCALE GENOMIC DNA]</scope>
    <source>
        <strain evidence="2">HL-2020</strain>
        <tissue evidence="2">Leaf</tissue>
    </source>
</reference>
<dbReference type="InterPro" id="IPR036285">
    <property type="entry name" value="PRP4-like_sf"/>
</dbReference>
<dbReference type="Proteomes" id="UP000631114">
    <property type="component" value="Unassembled WGS sequence"/>
</dbReference>
<dbReference type="AlphaFoldDB" id="A0A835M933"/>
<evidence type="ECO:0000259" key="1">
    <source>
        <dbReference type="Pfam" id="PF08799"/>
    </source>
</evidence>
<accession>A0A835M933</accession>
<evidence type="ECO:0000313" key="2">
    <source>
        <dbReference type="EMBL" id="KAF9623845.1"/>
    </source>
</evidence>
<gene>
    <name evidence="2" type="ORF">IFM89_005430</name>
</gene>
<comment type="caution">
    <text evidence="2">The sequence shown here is derived from an EMBL/GenBank/DDBJ whole genome shotgun (WGS) entry which is preliminary data.</text>
</comment>
<dbReference type="SUPFAM" id="SSF158230">
    <property type="entry name" value="PRP4-like"/>
    <property type="match status" value="1"/>
</dbReference>
<organism evidence="2 3">
    <name type="scientific">Coptis chinensis</name>
    <dbReference type="NCBI Taxonomy" id="261450"/>
    <lineage>
        <taxon>Eukaryota</taxon>
        <taxon>Viridiplantae</taxon>
        <taxon>Streptophyta</taxon>
        <taxon>Embryophyta</taxon>
        <taxon>Tracheophyta</taxon>
        <taxon>Spermatophyta</taxon>
        <taxon>Magnoliopsida</taxon>
        <taxon>Ranunculales</taxon>
        <taxon>Ranunculaceae</taxon>
        <taxon>Coptidoideae</taxon>
        <taxon>Coptis</taxon>
    </lineage>
</organism>
<keyword evidence="3" id="KW-1185">Reference proteome</keyword>
<dbReference type="EMBL" id="JADFTS010000001">
    <property type="protein sequence ID" value="KAF9623845.1"/>
    <property type="molecule type" value="Genomic_DNA"/>
</dbReference>
<dbReference type="Pfam" id="PF08799">
    <property type="entry name" value="PRP4"/>
    <property type="match status" value="1"/>
</dbReference>
<proteinExistence type="predicted"/>
<name>A0A835M933_9MAGN</name>
<evidence type="ECO:0000313" key="3">
    <source>
        <dbReference type="Proteomes" id="UP000631114"/>
    </source>
</evidence>
<dbReference type="OrthoDB" id="1745538at2759"/>
<dbReference type="InterPro" id="IPR014906">
    <property type="entry name" value="PRP4-like"/>
</dbReference>
<sequence length="80" mass="9246">MKRRAHALAVPTNDLGRLGEPITLFGEKEMDRLLKAQSTYPFYTEGSKELLEARIHIAEFSIMRLKRTRDDPDEDLDNRG</sequence>